<dbReference type="InterPro" id="IPR001761">
    <property type="entry name" value="Peripla_BP/Lac1_sug-bd_dom"/>
</dbReference>
<dbReference type="STRING" id="1121301.SAMN02745912_01844"/>
<dbReference type="SUPFAM" id="SSF47413">
    <property type="entry name" value="lambda repressor-like DNA-binding domains"/>
    <property type="match status" value="1"/>
</dbReference>
<dbReference type="EMBL" id="FRAG01000019">
    <property type="protein sequence ID" value="SHJ98758.1"/>
    <property type="molecule type" value="Genomic_DNA"/>
</dbReference>
<dbReference type="InterPro" id="IPR010982">
    <property type="entry name" value="Lambda_DNA-bd_dom_sf"/>
</dbReference>
<evidence type="ECO:0000256" key="3">
    <source>
        <dbReference type="ARBA" id="ARBA00023125"/>
    </source>
</evidence>
<evidence type="ECO:0000256" key="2">
    <source>
        <dbReference type="ARBA" id="ARBA00023015"/>
    </source>
</evidence>
<evidence type="ECO:0000313" key="6">
    <source>
        <dbReference type="EMBL" id="SHJ98758.1"/>
    </source>
</evidence>
<dbReference type="InterPro" id="IPR000843">
    <property type="entry name" value="HTH_LacI"/>
</dbReference>
<keyword evidence="7" id="KW-1185">Reference proteome</keyword>
<dbReference type="Pfam" id="PF00532">
    <property type="entry name" value="Peripla_BP_1"/>
    <property type="match status" value="1"/>
</dbReference>
<dbReference type="GO" id="GO:0003700">
    <property type="term" value="F:DNA-binding transcription factor activity"/>
    <property type="evidence" value="ECO:0007669"/>
    <property type="project" value="TreeGrafter"/>
</dbReference>
<dbReference type="SMART" id="SM00354">
    <property type="entry name" value="HTH_LACI"/>
    <property type="match status" value="1"/>
</dbReference>
<dbReference type="Gene3D" id="1.10.260.40">
    <property type="entry name" value="lambda repressor-like DNA-binding domains"/>
    <property type="match status" value="1"/>
</dbReference>
<dbReference type="GO" id="GO:0000976">
    <property type="term" value="F:transcription cis-regulatory region binding"/>
    <property type="evidence" value="ECO:0007669"/>
    <property type="project" value="TreeGrafter"/>
</dbReference>
<dbReference type="Gene3D" id="3.40.50.2300">
    <property type="match status" value="2"/>
</dbReference>
<dbReference type="RefSeq" id="WP_084111895.1">
    <property type="nucleotide sequence ID" value="NZ_FRAG01000019.1"/>
</dbReference>
<dbReference type="PANTHER" id="PTHR30146:SF148">
    <property type="entry name" value="HTH-TYPE TRANSCRIPTIONAL REPRESSOR PURR-RELATED"/>
    <property type="match status" value="1"/>
</dbReference>
<reference evidence="6 7" key="1">
    <citation type="submission" date="2016-11" db="EMBL/GenBank/DDBJ databases">
        <authorList>
            <person name="Jaros S."/>
            <person name="Januszkiewicz K."/>
            <person name="Wedrychowicz H."/>
        </authorList>
    </citation>
    <scope>NUCLEOTIDE SEQUENCE [LARGE SCALE GENOMIC DNA]</scope>
    <source>
        <strain evidence="6 7">DSM 15212</strain>
    </source>
</reference>
<dbReference type="Proteomes" id="UP000184465">
    <property type="component" value="Unassembled WGS sequence"/>
</dbReference>
<gene>
    <name evidence="6" type="ORF">SAMN02745912_01844</name>
</gene>
<keyword evidence="1" id="KW-0678">Repressor</keyword>
<dbReference type="InterPro" id="IPR028082">
    <property type="entry name" value="Peripla_BP_I"/>
</dbReference>
<accession>A0A1M6NSY9</accession>
<dbReference type="CDD" id="cd01392">
    <property type="entry name" value="HTH_LacI"/>
    <property type="match status" value="1"/>
</dbReference>
<sequence>MKSKKIRGYTTLKDVAKKANTSVATVSYILNGSKDRYVSDELRERVLKAAKELNYMKSSMASSLKGKKRGVIGVIIPQFENVFFIRIVQAIEEVAQDLNYIIATCSSGDNPEKEKQIIERLIQQRVDGFIISPTIKGKENIEIIREIGIPYVIIDRSIDNKKDHDFIESDNKGGGFIATEHLLDYGHRNIGFIGWDVEIENLKERLEGYMEAMKKRNLKVKDNWIEVGDLSRNEGYRMTEKLLQDQSISAILFGNHVLAEGGIMALRDKGKKIPQDISVVLIGSPKWTQIGVIKFTCVKQSEAEMGKMAADRLFSIINSTTNELKHIQKKVKNKILIGESVKKIEKKIKEEF</sequence>
<name>A0A1M6NSY9_PARC5</name>
<protein>
    <submittedName>
        <fullName evidence="6">Transcriptional regulator, LacI family</fullName>
    </submittedName>
</protein>
<keyword evidence="4" id="KW-0804">Transcription</keyword>
<proteinExistence type="predicted"/>
<dbReference type="SUPFAM" id="SSF53822">
    <property type="entry name" value="Periplasmic binding protein-like I"/>
    <property type="match status" value="1"/>
</dbReference>
<evidence type="ECO:0000313" key="7">
    <source>
        <dbReference type="Proteomes" id="UP000184465"/>
    </source>
</evidence>
<evidence type="ECO:0000256" key="1">
    <source>
        <dbReference type="ARBA" id="ARBA00022491"/>
    </source>
</evidence>
<keyword evidence="2" id="KW-0805">Transcription regulation</keyword>
<dbReference type="Pfam" id="PF00356">
    <property type="entry name" value="LacI"/>
    <property type="match status" value="1"/>
</dbReference>
<dbReference type="AlphaFoldDB" id="A0A1M6NSY9"/>
<dbReference type="PROSITE" id="PS50932">
    <property type="entry name" value="HTH_LACI_2"/>
    <property type="match status" value="1"/>
</dbReference>
<feature type="domain" description="HTH lacI-type" evidence="5">
    <location>
        <begin position="10"/>
        <end position="66"/>
    </location>
</feature>
<keyword evidence="3" id="KW-0238">DNA-binding</keyword>
<organism evidence="6 7">
    <name type="scientific">Paramaledivibacter caminithermalis (strain DSM 15212 / CIP 107654 / DViRD3)</name>
    <name type="common">Clostridium caminithermale</name>
    <dbReference type="NCBI Taxonomy" id="1121301"/>
    <lineage>
        <taxon>Bacteria</taxon>
        <taxon>Bacillati</taxon>
        <taxon>Bacillota</taxon>
        <taxon>Clostridia</taxon>
        <taxon>Peptostreptococcales</taxon>
        <taxon>Caminicellaceae</taxon>
        <taxon>Paramaledivibacter</taxon>
    </lineage>
</organism>
<dbReference type="OrthoDB" id="369222at2"/>
<evidence type="ECO:0000259" key="5">
    <source>
        <dbReference type="PROSITE" id="PS50932"/>
    </source>
</evidence>
<evidence type="ECO:0000256" key="4">
    <source>
        <dbReference type="ARBA" id="ARBA00023163"/>
    </source>
</evidence>
<dbReference type="CDD" id="cd06267">
    <property type="entry name" value="PBP1_LacI_sugar_binding-like"/>
    <property type="match status" value="1"/>
</dbReference>
<dbReference type="PANTHER" id="PTHR30146">
    <property type="entry name" value="LACI-RELATED TRANSCRIPTIONAL REPRESSOR"/>
    <property type="match status" value="1"/>
</dbReference>